<evidence type="ECO:0000256" key="3">
    <source>
        <dbReference type="ARBA" id="ARBA00022563"/>
    </source>
</evidence>
<dbReference type="PANTHER" id="PTHR11680">
    <property type="entry name" value="SERINE HYDROXYMETHYLTRANSFERASE"/>
    <property type="match status" value="1"/>
</dbReference>
<dbReference type="Pfam" id="PF00464">
    <property type="entry name" value="SHMT"/>
    <property type="match status" value="1"/>
</dbReference>
<dbReference type="InterPro" id="IPR015421">
    <property type="entry name" value="PyrdxlP-dep_Trfase_major"/>
</dbReference>
<dbReference type="InterPro" id="IPR015422">
    <property type="entry name" value="PyrdxlP-dep_Trfase_small"/>
</dbReference>
<evidence type="ECO:0000256" key="6">
    <source>
        <dbReference type="ARBA" id="ARBA00022898"/>
    </source>
</evidence>
<gene>
    <name evidence="8" type="ORF">METZ01_LOCUS334226</name>
</gene>
<dbReference type="GO" id="GO:0006730">
    <property type="term" value="P:one-carbon metabolic process"/>
    <property type="evidence" value="ECO:0007669"/>
    <property type="project" value="UniProtKB-KW"/>
</dbReference>
<evidence type="ECO:0000256" key="4">
    <source>
        <dbReference type="ARBA" id="ARBA00022605"/>
    </source>
</evidence>
<evidence type="ECO:0000256" key="2">
    <source>
        <dbReference type="ARBA" id="ARBA00022490"/>
    </source>
</evidence>
<keyword evidence="5" id="KW-0808">Transferase</keyword>
<dbReference type="GO" id="GO:0030170">
    <property type="term" value="F:pyridoxal phosphate binding"/>
    <property type="evidence" value="ECO:0007669"/>
    <property type="project" value="TreeGrafter"/>
</dbReference>
<proteinExistence type="predicted"/>
<dbReference type="SUPFAM" id="SSF53383">
    <property type="entry name" value="PLP-dependent transferases"/>
    <property type="match status" value="1"/>
</dbReference>
<dbReference type="Gene3D" id="3.40.640.10">
    <property type="entry name" value="Type I PLP-dependent aspartate aminotransferase-like (Major domain)"/>
    <property type="match status" value="1"/>
</dbReference>
<name>A0A382QA15_9ZZZZ</name>
<keyword evidence="4" id="KW-0028">Amino-acid biosynthesis</keyword>
<dbReference type="InterPro" id="IPR039429">
    <property type="entry name" value="SHMT-like_dom"/>
</dbReference>
<feature type="non-terminal residue" evidence="8">
    <location>
        <position position="1"/>
    </location>
</feature>
<dbReference type="GO" id="GO:0004372">
    <property type="term" value="F:glycine hydroxymethyltransferase activity"/>
    <property type="evidence" value="ECO:0007669"/>
    <property type="project" value="TreeGrafter"/>
</dbReference>
<sequence>DEMNLDVDKTKGKVEDLKKQGRLPKIAMFGGSVFLFPHPVKELADFLKGYGMHINYDAAHVAGLIAGGKFQDPLREGVDTMTMSTHKTLFGPQGGLVLAFEKNAEVIKKATFPGLTSSHHIHHMAAKAVTFAEALEFGKDYASQTIKNAKALAVALNDLGFKVLGEKKGFTQSHQAVVNVLDYGDGGKIEADLEKANIIVNRQLIPGDIKAKRHYMHPGGIRLGSSEVTRLGMKESEMQEIASLIKQVVIDKKDAKEVAGRIMEFRKNYQKTEYCFDNKLGAYEYVKLR</sequence>
<keyword evidence="3" id="KW-0554">One-carbon metabolism</keyword>
<feature type="domain" description="Serine hydroxymethyltransferase-like" evidence="7">
    <location>
        <begin position="6"/>
        <end position="245"/>
    </location>
</feature>
<dbReference type="InterPro" id="IPR015424">
    <property type="entry name" value="PyrdxlP-dep_Trfase"/>
</dbReference>
<dbReference type="AlphaFoldDB" id="A0A382QA15"/>
<evidence type="ECO:0000313" key="8">
    <source>
        <dbReference type="EMBL" id="SVC81372.1"/>
    </source>
</evidence>
<comment type="cofactor">
    <cofactor evidence="1">
        <name>pyridoxal 5'-phosphate</name>
        <dbReference type="ChEBI" id="CHEBI:597326"/>
    </cofactor>
</comment>
<dbReference type="GO" id="GO:0019264">
    <property type="term" value="P:glycine biosynthetic process from serine"/>
    <property type="evidence" value="ECO:0007669"/>
    <property type="project" value="TreeGrafter"/>
</dbReference>
<reference evidence="8" key="1">
    <citation type="submission" date="2018-05" db="EMBL/GenBank/DDBJ databases">
        <authorList>
            <person name="Lanie J.A."/>
            <person name="Ng W.-L."/>
            <person name="Kazmierczak K.M."/>
            <person name="Andrzejewski T.M."/>
            <person name="Davidsen T.M."/>
            <person name="Wayne K.J."/>
            <person name="Tettelin H."/>
            <person name="Glass J.I."/>
            <person name="Rusch D."/>
            <person name="Podicherti R."/>
            <person name="Tsui H.-C.T."/>
            <person name="Winkler M.E."/>
        </authorList>
    </citation>
    <scope>NUCLEOTIDE SEQUENCE</scope>
</reference>
<keyword evidence="6" id="KW-0663">Pyridoxal phosphate</keyword>
<organism evidence="8">
    <name type="scientific">marine metagenome</name>
    <dbReference type="NCBI Taxonomy" id="408172"/>
    <lineage>
        <taxon>unclassified sequences</taxon>
        <taxon>metagenomes</taxon>
        <taxon>ecological metagenomes</taxon>
    </lineage>
</organism>
<evidence type="ECO:0000259" key="7">
    <source>
        <dbReference type="Pfam" id="PF00464"/>
    </source>
</evidence>
<dbReference type="Gene3D" id="3.90.1150.10">
    <property type="entry name" value="Aspartate Aminotransferase, domain 1"/>
    <property type="match status" value="1"/>
</dbReference>
<keyword evidence="2" id="KW-0963">Cytoplasm</keyword>
<dbReference type="GO" id="GO:0005737">
    <property type="term" value="C:cytoplasm"/>
    <property type="evidence" value="ECO:0007669"/>
    <property type="project" value="TreeGrafter"/>
</dbReference>
<dbReference type="EMBL" id="UINC01112430">
    <property type="protein sequence ID" value="SVC81372.1"/>
    <property type="molecule type" value="Genomic_DNA"/>
</dbReference>
<dbReference type="PANTHER" id="PTHR11680:SF35">
    <property type="entry name" value="SERINE HYDROXYMETHYLTRANSFERASE 1"/>
    <property type="match status" value="1"/>
</dbReference>
<evidence type="ECO:0000256" key="1">
    <source>
        <dbReference type="ARBA" id="ARBA00001933"/>
    </source>
</evidence>
<protein>
    <recommendedName>
        <fullName evidence="7">Serine hydroxymethyltransferase-like domain-containing protein</fullName>
    </recommendedName>
</protein>
<dbReference type="InterPro" id="IPR049943">
    <property type="entry name" value="Ser_HO-MeTrfase-like"/>
</dbReference>
<accession>A0A382QA15</accession>
<dbReference type="FunFam" id="3.90.1150.10:FF:000114">
    <property type="entry name" value="Serine hydroxymethyltransferase"/>
    <property type="match status" value="1"/>
</dbReference>
<dbReference type="GO" id="GO:0046653">
    <property type="term" value="P:tetrahydrofolate metabolic process"/>
    <property type="evidence" value="ECO:0007669"/>
    <property type="project" value="TreeGrafter"/>
</dbReference>
<evidence type="ECO:0000256" key="5">
    <source>
        <dbReference type="ARBA" id="ARBA00022679"/>
    </source>
</evidence>